<feature type="coiled-coil region" evidence="12">
    <location>
        <begin position="252"/>
        <end position="293"/>
    </location>
</feature>
<evidence type="ECO:0000256" key="11">
    <source>
        <dbReference type="PROSITE-ProRule" id="PRU00207"/>
    </source>
</evidence>
<evidence type="ECO:0000256" key="10">
    <source>
        <dbReference type="ARBA" id="ARBA00023054"/>
    </source>
</evidence>
<dbReference type="InterPro" id="IPR001841">
    <property type="entry name" value="Znf_RING"/>
</dbReference>
<keyword evidence="6" id="KW-0677">Repeat</keyword>
<evidence type="ECO:0000256" key="4">
    <source>
        <dbReference type="ARBA" id="ARBA00022703"/>
    </source>
</evidence>
<dbReference type="GO" id="GO:0043122">
    <property type="term" value="P:regulation of canonical NF-kappaB signal transduction"/>
    <property type="evidence" value="ECO:0007669"/>
    <property type="project" value="TreeGrafter"/>
</dbReference>
<keyword evidence="4" id="KW-0053">Apoptosis</keyword>
<feature type="zinc finger region" description="TRAF-type" evidence="11">
    <location>
        <begin position="177"/>
        <end position="233"/>
    </location>
</feature>
<dbReference type="FunFam" id="2.60.210.10:FF:000001">
    <property type="entry name" value="TNF receptor-associated factor"/>
    <property type="match status" value="1"/>
</dbReference>
<keyword evidence="3" id="KW-1017">Isopeptide bond</keyword>
<dbReference type="GO" id="GO:0008270">
    <property type="term" value="F:zinc ion binding"/>
    <property type="evidence" value="ECO:0007669"/>
    <property type="project" value="UniProtKB-KW"/>
</dbReference>
<evidence type="ECO:0000313" key="17">
    <source>
        <dbReference type="Proteomes" id="UP001163046"/>
    </source>
</evidence>
<dbReference type="SUPFAM" id="SSF57850">
    <property type="entry name" value="RING/U-box"/>
    <property type="match status" value="1"/>
</dbReference>
<dbReference type="PROSITE" id="PS00518">
    <property type="entry name" value="ZF_RING_1"/>
    <property type="match status" value="1"/>
</dbReference>
<name>A0A9X0CQM3_9CNID</name>
<dbReference type="PANTHER" id="PTHR10131:SF153">
    <property type="entry name" value="RING-TYPE DOMAIN-CONTAINING PROTEIN"/>
    <property type="match status" value="1"/>
</dbReference>
<dbReference type="OrthoDB" id="5980013at2759"/>
<dbReference type="Pfam" id="PF00097">
    <property type="entry name" value="zf-C3HC4"/>
    <property type="match status" value="1"/>
</dbReference>
<keyword evidence="17" id="KW-1185">Reference proteome</keyword>
<feature type="domain" description="RING-type" evidence="13">
    <location>
        <begin position="18"/>
        <end position="56"/>
    </location>
</feature>
<dbReference type="GO" id="GO:0005164">
    <property type="term" value="F:tumor necrosis factor receptor binding"/>
    <property type="evidence" value="ECO:0007669"/>
    <property type="project" value="TreeGrafter"/>
</dbReference>
<dbReference type="PROSITE" id="PS50144">
    <property type="entry name" value="MATH"/>
    <property type="match status" value="1"/>
</dbReference>
<dbReference type="Gene3D" id="2.60.210.10">
    <property type="entry name" value="Apoptosis, Tumor Necrosis Factor Receptor Associated Protein 2, Chain A"/>
    <property type="match status" value="1"/>
</dbReference>
<dbReference type="InterPro" id="IPR018957">
    <property type="entry name" value="Znf_C3HC4_RING-type"/>
</dbReference>
<dbReference type="InterPro" id="IPR049342">
    <property type="entry name" value="TRAF1-6_MATH_dom"/>
</dbReference>
<organism evidence="16 17">
    <name type="scientific">Desmophyllum pertusum</name>
    <dbReference type="NCBI Taxonomy" id="174260"/>
    <lineage>
        <taxon>Eukaryota</taxon>
        <taxon>Metazoa</taxon>
        <taxon>Cnidaria</taxon>
        <taxon>Anthozoa</taxon>
        <taxon>Hexacorallia</taxon>
        <taxon>Scleractinia</taxon>
        <taxon>Caryophylliina</taxon>
        <taxon>Caryophylliidae</taxon>
        <taxon>Desmophyllum</taxon>
    </lineage>
</organism>
<dbReference type="SUPFAM" id="SSF49599">
    <property type="entry name" value="TRAF domain-like"/>
    <property type="match status" value="2"/>
</dbReference>
<keyword evidence="2" id="KW-0963">Cytoplasm</keyword>
<evidence type="ECO:0000256" key="3">
    <source>
        <dbReference type="ARBA" id="ARBA00022499"/>
    </source>
</evidence>
<dbReference type="AlphaFoldDB" id="A0A9X0CQM3"/>
<evidence type="ECO:0000256" key="5">
    <source>
        <dbReference type="ARBA" id="ARBA00022723"/>
    </source>
</evidence>
<dbReference type="PROSITE" id="PS50089">
    <property type="entry name" value="ZF_RING_2"/>
    <property type="match status" value="1"/>
</dbReference>
<dbReference type="Pfam" id="PF21355">
    <property type="entry name" value="TRAF-mep_MATH"/>
    <property type="match status" value="1"/>
</dbReference>
<dbReference type="GO" id="GO:0009898">
    <property type="term" value="C:cytoplasmic side of plasma membrane"/>
    <property type="evidence" value="ECO:0007669"/>
    <property type="project" value="TreeGrafter"/>
</dbReference>
<accession>A0A9X0CQM3</accession>
<gene>
    <name evidence="16" type="primary">TRAF3_13</name>
    <name evidence="16" type="ORF">OS493_030758</name>
</gene>
<comment type="subcellular location">
    <subcellularLocation>
        <location evidence="1">Cytoplasm</location>
    </subcellularLocation>
</comment>
<protein>
    <submittedName>
        <fullName evidence="16">TNF receptor-associated factor 3</fullName>
    </submittedName>
</protein>
<dbReference type="InterPro" id="IPR012227">
    <property type="entry name" value="TNF_rcpt-assoc_TRAF_met"/>
</dbReference>
<reference evidence="16" key="1">
    <citation type="submission" date="2023-01" db="EMBL/GenBank/DDBJ databases">
        <title>Genome assembly of the deep-sea coral Lophelia pertusa.</title>
        <authorList>
            <person name="Herrera S."/>
            <person name="Cordes E."/>
        </authorList>
    </citation>
    <scope>NUCLEOTIDE SEQUENCE</scope>
    <source>
        <strain evidence="16">USNM1676648</strain>
        <tissue evidence="16">Polyp</tissue>
    </source>
</reference>
<evidence type="ECO:0000313" key="16">
    <source>
        <dbReference type="EMBL" id="KAJ7370648.1"/>
    </source>
</evidence>
<keyword evidence="9" id="KW-0832">Ubl conjugation</keyword>
<evidence type="ECO:0000259" key="15">
    <source>
        <dbReference type="PROSITE" id="PS50145"/>
    </source>
</evidence>
<dbReference type="Pfam" id="PF02176">
    <property type="entry name" value="zf-TRAF"/>
    <property type="match status" value="2"/>
</dbReference>
<dbReference type="GO" id="GO:0006915">
    <property type="term" value="P:apoptotic process"/>
    <property type="evidence" value="ECO:0007669"/>
    <property type="project" value="UniProtKB-KW"/>
</dbReference>
<sequence>MSTSKVKFLQRLDDRLTCPMCKNVFNEPWQTSCGHLFCFKCLESLFRPSRPRCPLDGDNIERIASFRDKCCEREVLDLQCSCRYEDRKCDWQGELRHLQAHEDSCQYGDVLCKACGKAMEKRLLEDHRINECINRAVACTYCGGEVRLSNMKVFLYNYTVNDHEHNGNRGGYNVKDHLDVCSKFPIDCILECGKEAIPRDMIEEHVTSDCPKAEVLCPFTLHGCDFKGKKETLDEHMKGSVKYHLDTINQSSHEYHVKNKEIEEKVSRLEAEKITLEQQIHILNEELVAARINIQTHQTKISVIEKSTCEQRRNTEKLFRDLEPAALNIAHGGVVSSQMEEILNTLRRHEINITTLQSELARLRVTVQTPNGREPQSHSGSTRGCQRRFENAEHQLALHEIRLSEQDMQIQMLEATSYNGVYVWKIDHFSRRFQEAVSGRTPSIYSPPFYVGRFGYKVSARLYPNGDGIGKGTHMSMFFVIMRGEYDALLPWPFIQKVHFRLLDQNRIRDVFDAFRPDPNSASFKRPTSDMNMASGCPTFISQAEVREGGYVKDDIIFVKVTADMVNLQGELWN</sequence>
<dbReference type="PANTHER" id="PTHR10131">
    <property type="entry name" value="TNF RECEPTOR ASSOCIATED FACTOR"/>
    <property type="match status" value="1"/>
</dbReference>
<proteinExistence type="predicted"/>
<dbReference type="Proteomes" id="UP001163046">
    <property type="component" value="Unassembled WGS sequence"/>
</dbReference>
<evidence type="ECO:0000256" key="12">
    <source>
        <dbReference type="SAM" id="Coils"/>
    </source>
</evidence>
<evidence type="ECO:0000256" key="7">
    <source>
        <dbReference type="ARBA" id="ARBA00022771"/>
    </source>
</evidence>
<keyword evidence="7 11" id="KW-0863">Zinc-finger</keyword>
<keyword evidence="5 11" id="KW-0479">Metal-binding</keyword>
<dbReference type="EMBL" id="MU826859">
    <property type="protein sequence ID" value="KAJ7370648.1"/>
    <property type="molecule type" value="Genomic_DNA"/>
</dbReference>
<feature type="coiled-coil region" evidence="12">
    <location>
        <begin position="339"/>
        <end position="366"/>
    </location>
</feature>
<dbReference type="InterPro" id="IPR002083">
    <property type="entry name" value="MATH/TRAF_dom"/>
</dbReference>
<dbReference type="PIRSF" id="PIRSF015614">
    <property type="entry name" value="TRAF"/>
    <property type="match status" value="1"/>
</dbReference>
<feature type="domain" description="TRAF-type" evidence="15">
    <location>
        <begin position="177"/>
        <end position="233"/>
    </location>
</feature>
<keyword evidence="8 11" id="KW-0862">Zinc</keyword>
<dbReference type="InterPro" id="IPR017907">
    <property type="entry name" value="Znf_RING_CS"/>
</dbReference>
<feature type="domain" description="MATH" evidence="14">
    <location>
        <begin position="419"/>
        <end position="563"/>
    </location>
</feature>
<evidence type="ECO:0000256" key="1">
    <source>
        <dbReference type="ARBA" id="ARBA00004496"/>
    </source>
</evidence>
<dbReference type="GO" id="GO:0007165">
    <property type="term" value="P:signal transduction"/>
    <property type="evidence" value="ECO:0007669"/>
    <property type="project" value="InterPro"/>
</dbReference>
<dbReference type="InterPro" id="IPR001293">
    <property type="entry name" value="Znf_TRAF"/>
</dbReference>
<dbReference type="InterPro" id="IPR008974">
    <property type="entry name" value="TRAF-like"/>
</dbReference>
<evidence type="ECO:0000256" key="9">
    <source>
        <dbReference type="ARBA" id="ARBA00022843"/>
    </source>
</evidence>
<dbReference type="Gene3D" id="3.30.40.10">
    <property type="entry name" value="Zinc/RING finger domain, C3HC4 (zinc finger)"/>
    <property type="match status" value="3"/>
</dbReference>
<dbReference type="GO" id="GO:0042981">
    <property type="term" value="P:regulation of apoptotic process"/>
    <property type="evidence" value="ECO:0007669"/>
    <property type="project" value="InterPro"/>
</dbReference>
<keyword evidence="10 12" id="KW-0175">Coiled coil</keyword>
<evidence type="ECO:0000259" key="14">
    <source>
        <dbReference type="PROSITE" id="PS50144"/>
    </source>
</evidence>
<dbReference type="SMART" id="SM00184">
    <property type="entry name" value="RING"/>
    <property type="match status" value="1"/>
</dbReference>
<evidence type="ECO:0000256" key="6">
    <source>
        <dbReference type="ARBA" id="ARBA00022737"/>
    </source>
</evidence>
<dbReference type="SMART" id="SM00061">
    <property type="entry name" value="MATH"/>
    <property type="match status" value="1"/>
</dbReference>
<feature type="zinc finger region" description="TRAF-type" evidence="11">
    <location>
        <begin position="100"/>
        <end position="152"/>
    </location>
</feature>
<feature type="domain" description="TRAF-type" evidence="15">
    <location>
        <begin position="100"/>
        <end position="152"/>
    </location>
</feature>
<dbReference type="InterPro" id="IPR013083">
    <property type="entry name" value="Znf_RING/FYVE/PHD"/>
</dbReference>
<evidence type="ECO:0000259" key="13">
    <source>
        <dbReference type="PROSITE" id="PS50089"/>
    </source>
</evidence>
<dbReference type="PROSITE" id="PS50145">
    <property type="entry name" value="ZF_TRAF"/>
    <property type="match status" value="2"/>
</dbReference>
<evidence type="ECO:0000256" key="2">
    <source>
        <dbReference type="ARBA" id="ARBA00022490"/>
    </source>
</evidence>
<comment type="caution">
    <text evidence="16">The sequence shown here is derived from an EMBL/GenBank/DDBJ whole genome shotgun (WGS) entry which is preliminary data.</text>
</comment>
<keyword evidence="16" id="KW-0675">Receptor</keyword>
<dbReference type="GO" id="GO:0005737">
    <property type="term" value="C:cytoplasm"/>
    <property type="evidence" value="ECO:0007669"/>
    <property type="project" value="UniProtKB-SubCell"/>
</dbReference>
<evidence type="ECO:0000256" key="8">
    <source>
        <dbReference type="ARBA" id="ARBA00022833"/>
    </source>
</evidence>